<feature type="region of interest" description="Disordered" evidence="2">
    <location>
        <begin position="83"/>
        <end position="103"/>
    </location>
</feature>
<dbReference type="PROSITE" id="PS51375">
    <property type="entry name" value="PPR"/>
    <property type="match status" value="2"/>
</dbReference>
<sequence length="637" mass="71703">MHTLWSRAMQTRCTCKCASCMSNTTALARRATIAAGKRLSRPGPSSTLLYSTIFAAAAVADGEAKRNRRDQWDAAISSAKKSVDPAKKSVERTSTVEGGVDGTDTWFPEPWRAPWLNDSDVLQRDRTIGVEVINDGIIDFEYRSGDDLEGDLGGLWELLAGGARTDWPLNTGAQLFPHHLPPQSLWAPDHIRTKALRRRRYVWKKMRRIEISVAKLVYGLLERTKLYGQPEVVTNTLPMGIRSIAALEPEEFHTSINDISLCLESVIQTPIERVDEIRLPNVACPNYRQDVHGEFHVVCDEMNSALQAIFRHRSTEPERTGELVAKVCHNLLISSAPPDIRTYNILISGFARLERPELCSAAIKSFLETKIRPNEITCAAILDFYMQTNQPTEFSNFVALMRGINQGLMLAKPDIWINNAAKSRLARLSNGKVVQKVHQSPLIFNALMHGVLKFAGCDRAMEIYHEMKSDGWGLGYKGLMMFLEDCAKQQDWANGSLVWEEIQVLKKKTWAMGGHETKNHRRWEHRAYNIMLDLCRNTGHPIAFAEILKEAIARGHSRKTVLKALNRQYVAPLADEQFGNIDTFPEIQSIEEDLPSRNAGVLLADVVQAYFTDASSRPLPNREDPDLSKINEECISE</sequence>
<dbReference type="InterPro" id="IPR002885">
    <property type="entry name" value="PPR_rpt"/>
</dbReference>
<gene>
    <name evidence="3" type="ORF">AOQ84DRAFT_334959</name>
</gene>
<dbReference type="PANTHER" id="PTHR47939">
    <property type="entry name" value="MEMBRANE-ASSOCIATED SALT-INDUCIBLE PROTEIN-LIKE"/>
    <property type="match status" value="1"/>
</dbReference>
<dbReference type="NCBIfam" id="TIGR00756">
    <property type="entry name" value="PPR"/>
    <property type="match status" value="1"/>
</dbReference>
<feature type="repeat" description="PPR" evidence="1">
    <location>
        <begin position="339"/>
        <end position="373"/>
    </location>
</feature>
<name>A0A8E2F832_9PEZI</name>
<evidence type="ECO:0000313" key="4">
    <source>
        <dbReference type="Proteomes" id="UP000250140"/>
    </source>
</evidence>
<dbReference type="Gene3D" id="1.25.40.10">
    <property type="entry name" value="Tetratricopeptide repeat domain"/>
    <property type="match status" value="1"/>
</dbReference>
<evidence type="ECO:0000313" key="3">
    <source>
        <dbReference type="EMBL" id="OCL12023.1"/>
    </source>
</evidence>
<organism evidence="3 4">
    <name type="scientific">Glonium stellatum</name>
    <dbReference type="NCBI Taxonomy" id="574774"/>
    <lineage>
        <taxon>Eukaryota</taxon>
        <taxon>Fungi</taxon>
        <taxon>Dikarya</taxon>
        <taxon>Ascomycota</taxon>
        <taxon>Pezizomycotina</taxon>
        <taxon>Dothideomycetes</taxon>
        <taxon>Pleosporomycetidae</taxon>
        <taxon>Gloniales</taxon>
        <taxon>Gloniaceae</taxon>
        <taxon>Glonium</taxon>
    </lineage>
</organism>
<dbReference type="Proteomes" id="UP000250140">
    <property type="component" value="Unassembled WGS sequence"/>
</dbReference>
<proteinExistence type="predicted"/>
<dbReference type="AlphaFoldDB" id="A0A8E2F832"/>
<dbReference type="InterPro" id="IPR050667">
    <property type="entry name" value="PPR-containing_protein"/>
</dbReference>
<dbReference type="Pfam" id="PF01535">
    <property type="entry name" value="PPR"/>
    <property type="match status" value="2"/>
</dbReference>
<keyword evidence="4" id="KW-1185">Reference proteome</keyword>
<evidence type="ECO:0000256" key="2">
    <source>
        <dbReference type="SAM" id="MobiDB-lite"/>
    </source>
</evidence>
<accession>A0A8E2F832</accession>
<feature type="repeat" description="PPR" evidence="1">
    <location>
        <begin position="440"/>
        <end position="474"/>
    </location>
</feature>
<evidence type="ECO:0000256" key="1">
    <source>
        <dbReference type="PROSITE-ProRule" id="PRU00708"/>
    </source>
</evidence>
<dbReference type="OrthoDB" id="185373at2759"/>
<dbReference type="PANTHER" id="PTHR47939:SF1">
    <property type="entry name" value="OS04G0684500 PROTEIN"/>
    <property type="match status" value="1"/>
</dbReference>
<dbReference type="EMBL" id="KV748941">
    <property type="protein sequence ID" value="OCL12023.1"/>
    <property type="molecule type" value="Genomic_DNA"/>
</dbReference>
<protein>
    <submittedName>
        <fullName evidence="3">Uncharacterized protein</fullName>
    </submittedName>
</protein>
<reference evidence="3 4" key="1">
    <citation type="journal article" date="2016" name="Nat. Commun.">
        <title>Ectomycorrhizal ecology is imprinted in the genome of the dominant symbiotic fungus Cenococcum geophilum.</title>
        <authorList>
            <consortium name="DOE Joint Genome Institute"/>
            <person name="Peter M."/>
            <person name="Kohler A."/>
            <person name="Ohm R.A."/>
            <person name="Kuo A."/>
            <person name="Krutzmann J."/>
            <person name="Morin E."/>
            <person name="Arend M."/>
            <person name="Barry K.W."/>
            <person name="Binder M."/>
            <person name="Choi C."/>
            <person name="Clum A."/>
            <person name="Copeland A."/>
            <person name="Grisel N."/>
            <person name="Haridas S."/>
            <person name="Kipfer T."/>
            <person name="LaButti K."/>
            <person name="Lindquist E."/>
            <person name="Lipzen A."/>
            <person name="Maire R."/>
            <person name="Meier B."/>
            <person name="Mihaltcheva S."/>
            <person name="Molinier V."/>
            <person name="Murat C."/>
            <person name="Poggeler S."/>
            <person name="Quandt C.A."/>
            <person name="Sperisen C."/>
            <person name="Tritt A."/>
            <person name="Tisserant E."/>
            <person name="Crous P.W."/>
            <person name="Henrissat B."/>
            <person name="Nehls U."/>
            <person name="Egli S."/>
            <person name="Spatafora J.W."/>
            <person name="Grigoriev I.V."/>
            <person name="Martin F.M."/>
        </authorList>
    </citation>
    <scope>NUCLEOTIDE SEQUENCE [LARGE SCALE GENOMIC DNA]</scope>
    <source>
        <strain evidence="3 4">CBS 207.34</strain>
    </source>
</reference>
<dbReference type="InterPro" id="IPR011990">
    <property type="entry name" value="TPR-like_helical_dom_sf"/>
</dbReference>